<sequence length="454" mass="48976">MKPLRLAGQGGVWLPLQDEGSVAPFILKIFFHLRLSDPKPSCSSGAGEPREHTSLCRERGWRGSPDAHRPGHCPASSRPHPVEQVSPAVRLSCSREEHVGTGLALITAINWLLKWPRERLHFPGLVGKAWVTKALGTRQSTNREQSPVEPLVRAAGVSLENNLPGTRPRTFQSPERADSDQSRPASLLGTELQTAESTPDTNTPKLLVNGQKQQSGAAAIFAESALSRGREAAPLIRERHSQADPAKTQLLRQPAPLGVEVGGSSPPALGTPSSEGSQPIRRLGPASRDEKAGEPGEGKRVICFPLTSGILAEVEGINPEGERQDSHRQTCHSSSLRLLLPPHRVQTPCRSSPDLTGPFQTALNLTTMEAAISTLVNQFKTFAGNDGSADTLSKEELRSLVSSQLPNFVKNSSDPAVIDQLMSSLDQNNDGELTFIEFWQLIGRLASKHGGFSQ</sequence>
<evidence type="ECO:0000256" key="3">
    <source>
        <dbReference type="SAM" id="MobiDB-lite"/>
    </source>
</evidence>
<feature type="compositionally biased region" description="Polar residues" evidence="3">
    <location>
        <begin position="191"/>
        <end position="207"/>
    </location>
</feature>
<dbReference type="InterPro" id="IPR002048">
    <property type="entry name" value="EF_hand_dom"/>
</dbReference>
<dbReference type="InterPro" id="IPR018247">
    <property type="entry name" value="EF_Hand_1_Ca_BS"/>
</dbReference>
<dbReference type="GO" id="GO:0005615">
    <property type="term" value="C:extracellular space"/>
    <property type="evidence" value="ECO:0007669"/>
    <property type="project" value="TreeGrafter"/>
</dbReference>
<dbReference type="InterPro" id="IPR011992">
    <property type="entry name" value="EF-hand-dom_pair"/>
</dbReference>
<dbReference type="Proteomes" id="UP000736164">
    <property type="component" value="Unassembled WGS sequence"/>
</dbReference>
<evidence type="ECO:0000313" key="5">
    <source>
        <dbReference type="EMBL" id="MBN3317665.1"/>
    </source>
</evidence>
<feature type="region of interest" description="Disordered" evidence="3">
    <location>
        <begin position="156"/>
        <end position="207"/>
    </location>
</feature>
<feature type="region of interest" description="Disordered" evidence="3">
    <location>
        <begin position="39"/>
        <end position="81"/>
    </location>
</feature>
<accession>A0A8J7NSV7</accession>
<dbReference type="Gene3D" id="1.10.238.10">
    <property type="entry name" value="EF-hand"/>
    <property type="match status" value="1"/>
</dbReference>
<dbReference type="GO" id="GO:0005509">
    <property type="term" value="F:calcium ion binding"/>
    <property type="evidence" value="ECO:0007669"/>
    <property type="project" value="InterPro"/>
</dbReference>
<dbReference type="GO" id="GO:0048306">
    <property type="term" value="F:calcium-dependent protein binding"/>
    <property type="evidence" value="ECO:0007669"/>
    <property type="project" value="TreeGrafter"/>
</dbReference>
<feature type="compositionally biased region" description="Basic and acidic residues" evidence="3">
    <location>
        <begin position="287"/>
        <end position="300"/>
    </location>
</feature>
<dbReference type="PANTHER" id="PTHR11639:SF130">
    <property type="entry name" value="PROTEIN S100-A11"/>
    <property type="match status" value="1"/>
</dbReference>
<name>A0A8J7NSV7_ATRSP</name>
<dbReference type="GO" id="GO:0048471">
    <property type="term" value="C:perinuclear region of cytoplasm"/>
    <property type="evidence" value="ECO:0007669"/>
    <property type="project" value="TreeGrafter"/>
</dbReference>
<dbReference type="InterPro" id="IPR013787">
    <property type="entry name" value="S100_Ca-bd_sub"/>
</dbReference>
<dbReference type="Pfam" id="PF01023">
    <property type="entry name" value="S_100"/>
    <property type="match status" value="1"/>
</dbReference>
<feature type="domain" description="EF-hand" evidence="4">
    <location>
        <begin position="413"/>
        <end position="448"/>
    </location>
</feature>
<dbReference type="SUPFAM" id="SSF47473">
    <property type="entry name" value="EF-hand"/>
    <property type="match status" value="1"/>
</dbReference>
<dbReference type="PANTHER" id="PTHR11639">
    <property type="entry name" value="S100 CALCIUM-BINDING PROTEIN"/>
    <property type="match status" value="1"/>
</dbReference>
<dbReference type="InterPro" id="IPR034325">
    <property type="entry name" value="S-100_dom"/>
</dbReference>
<evidence type="ECO:0000313" key="6">
    <source>
        <dbReference type="Proteomes" id="UP000736164"/>
    </source>
</evidence>
<dbReference type="SMART" id="SM01394">
    <property type="entry name" value="S_100"/>
    <property type="match status" value="1"/>
</dbReference>
<feature type="non-terminal residue" evidence="5">
    <location>
        <position position="454"/>
    </location>
</feature>
<dbReference type="EMBL" id="JAAWVO010036785">
    <property type="protein sequence ID" value="MBN3317665.1"/>
    <property type="molecule type" value="Genomic_DNA"/>
</dbReference>
<keyword evidence="1" id="KW-0479">Metal-binding</keyword>
<feature type="non-terminal residue" evidence="5">
    <location>
        <position position="1"/>
    </location>
</feature>
<dbReference type="AlphaFoldDB" id="A0A8J7NSV7"/>
<comment type="caution">
    <text evidence="5">The sequence shown here is derived from an EMBL/GenBank/DDBJ whole genome shotgun (WGS) entry which is preliminary data.</text>
</comment>
<keyword evidence="6" id="KW-1185">Reference proteome</keyword>
<dbReference type="GO" id="GO:0046914">
    <property type="term" value="F:transition metal ion binding"/>
    <property type="evidence" value="ECO:0007669"/>
    <property type="project" value="InterPro"/>
</dbReference>
<dbReference type="PROSITE" id="PS50222">
    <property type="entry name" value="EF_HAND_2"/>
    <property type="match status" value="1"/>
</dbReference>
<evidence type="ECO:0000256" key="1">
    <source>
        <dbReference type="ARBA" id="ARBA00022723"/>
    </source>
</evidence>
<evidence type="ECO:0000256" key="2">
    <source>
        <dbReference type="ARBA" id="ARBA00022837"/>
    </source>
</evidence>
<keyword evidence="2" id="KW-0106">Calcium</keyword>
<protein>
    <submittedName>
        <fullName evidence="5">S10AB protein</fullName>
    </submittedName>
</protein>
<organism evidence="5 6">
    <name type="scientific">Atractosteus spatula</name>
    <name type="common">Alligator gar</name>
    <name type="synonym">Lepisosteus spatula</name>
    <dbReference type="NCBI Taxonomy" id="7917"/>
    <lineage>
        <taxon>Eukaryota</taxon>
        <taxon>Metazoa</taxon>
        <taxon>Chordata</taxon>
        <taxon>Craniata</taxon>
        <taxon>Vertebrata</taxon>
        <taxon>Euteleostomi</taxon>
        <taxon>Actinopterygii</taxon>
        <taxon>Neopterygii</taxon>
        <taxon>Holostei</taxon>
        <taxon>Semionotiformes</taxon>
        <taxon>Lepisosteidae</taxon>
        <taxon>Atractosteus</taxon>
    </lineage>
</organism>
<evidence type="ECO:0000259" key="4">
    <source>
        <dbReference type="PROSITE" id="PS50222"/>
    </source>
</evidence>
<gene>
    <name evidence="5" type="primary">S100a11</name>
    <name evidence="5" type="ORF">GTO95_0016536</name>
</gene>
<feature type="compositionally biased region" description="Polar residues" evidence="3">
    <location>
        <begin position="159"/>
        <end position="173"/>
    </location>
</feature>
<feature type="compositionally biased region" description="Basic and acidic residues" evidence="3">
    <location>
        <begin position="48"/>
        <end position="69"/>
    </location>
</feature>
<feature type="region of interest" description="Disordered" evidence="3">
    <location>
        <begin position="257"/>
        <end position="300"/>
    </location>
</feature>
<dbReference type="CDD" id="cd00213">
    <property type="entry name" value="S-100"/>
    <property type="match status" value="1"/>
</dbReference>
<reference evidence="5" key="1">
    <citation type="journal article" date="2021" name="Cell">
        <title>Tracing the genetic footprints of vertebrate landing in non-teleost ray-finned fishes.</title>
        <authorList>
            <person name="Bi X."/>
            <person name="Wang K."/>
            <person name="Yang L."/>
            <person name="Pan H."/>
            <person name="Jiang H."/>
            <person name="Wei Q."/>
            <person name="Fang M."/>
            <person name="Yu H."/>
            <person name="Zhu C."/>
            <person name="Cai Y."/>
            <person name="He Y."/>
            <person name="Gan X."/>
            <person name="Zeng H."/>
            <person name="Yu D."/>
            <person name="Zhu Y."/>
            <person name="Jiang H."/>
            <person name="Qiu Q."/>
            <person name="Yang H."/>
            <person name="Zhang Y.E."/>
            <person name="Wang W."/>
            <person name="Zhu M."/>
            <person name="He S."/>
            <person name="Zhang G."/>
        </authorList>
    </citation>
    <scope>NUCLEOTIDE SEQUENCE</scope>
    <source>
        <strain evidence="5">Allg_001</strain>
    </source>
</reference>
<proteinExistence type="predicted"/>
<dbReference type="PROSITE" id="PS00018">
    <property type="entry name" value="EF_HAND_1"/>
    <property type="match status" value="1"/>
</dbReference>